<sequence>MECIVDIDFKACEDTKYINIATQASDEGHLLTVPVYLYNVCPCRKIVVGVQIFVNGRLYALKTCKVFTGYSPCCRKICKFYVDEFDFLFTDECKEDIKVEVMAHYIY</sequence>
<dbReference type="AlphaFoldDB" id="A0AA42J399"/>
<reference evidence="1" key="1">
    <citation type="journal article" date="2023" name="Int. J. Syst. Evol. Microbiol.">
        <title>&lt;i&gt;Holtiella tumoricola&lt;/i&gt; gen. nov. sp. nov., isolated from a human clinical sample.</title>
        <authorList>
            <person name="Allen-Vercoe E."/>
            <person name="Daigneault M.C."/>
            <person name="Vancuren S.J."/>
            <person name="Cochrane K."/>
            <person name="O'Neal L.L."/>
            <person name="Sankaranarayanan K."/>
            <person name="Lawson P.A."/>
        </authorList>
    </citation>
    <scope>NUCLEOTIDE SEQUENCE</scope>
    <source>
        <strain evidence="1">CC70A</strain>
    </source>
</reference>
<evidence type="ECO:0000313" key="2">
    <source>
        <dbReference type="Proteomes" id="UP001169242"/>
    </source>
</evidence>
<dbReference type="Proteomes" id="UP001169242">
    <property type="component" value="Unassembled WGS sequence"/>
</dbReference>
<evidence type="ECO:0000313" key="1">
    <source>
        <dbReference type="EMBL" id="MDA3733893.1"/>
    </source>
</evidence>
<gene>
    <name evidence="1" type="ORF">PBV87_20680</name>
</gene>
<accession>A0AA42J399</accession>
<organism evidence="1 2">
    <name type="scientific">Holtiella tumoricola</name>
    <dbReference type="NCBI Taxonomy" id="3018743"/>
    <lineage>
        <taxon>Bacteria</taxon>
        <taxon>Bacillati</taxon>
        <taxon>Bacillota</taxon>
        <taxon>Clostridia</taxon>
        <taxon>Lachnospirales</taxon>
        <taxon>Cellulosilyticaceae</taxon>
        <taxon>Holtiella</taxon>
    </lineage>
</organism>
<name>A0AA42J399_9FIRM</name>
<keyword evidence="2" id="KW-1185">Reference proteome</keyword>
<protein>
    <submittedName>
        <fullName evidence="1">Uncharacterized protein</fullName>
    </submittedName>
</protein>
<proteinExistence type="predicted"/>
<dbReference type="EMBL" id="JAQIFT010000068">
    <property type="protein sequence ID" value="MDA3733893.1"/>
    <property type="molecule type" value="Genomic_DNA"/>
</dbReference>
<comment type="caution">
    <text evidence="1">The sequence shown here is derived from an EMBL/GenBank/DDBJ whole genome shotgun (WGS) entry which is preliminary data.</text>
</comment>
<dbReference type="RefSeq" id="WP_271013570.1">
    <property type="nucleotide sequence ID" value="NZ_JAQIFT010000068.1"/>
</dbReference>